<accession>A0A1X7J589</accession>
<name>A0A1X7J589_9SPHI</name>
<dbReference type="Proteomes" id="UP000192980">
    <property type="component" value="Unassembled WGS sequence"/>
</dbReference>
<evidence type="ECO:0000313" key="1">
    <source>
        <dbReference type="EMBL" id="SMG22644.1"/>
    </source>
</evidence>
<gene>
    <name evidence="1" type="ORF">SAMN05660862_1446</name>
</gene>
<keyword evidence="2" id="KW-1185">Reference proteome</keyword>
<sequence length="375" mass="41969">MAINNKLKLQNWSLNMKYLNKIIVVFAVCWLQVLSCAYGQLRFLGHSNNYLQVTSYLGKDGGERFNTFQFDLLSKGIDIKKWSLSVRLDGAITIVDGGPSKSGEVFPLDKLTFRWTTDNNNAQMNLQSFGMNLNEVFLQKNAEIMLVDQAKAPFSSYNKDYTQVFLYSSIKVTQGKYLERYQSGVNQWTHIKYRIPMLYTLYDENRKIIGTAPLVYDLHIYPNLTDGNLVDVTPDYGLEIGTEASNATLRFQSARDYLDGVSLLLENAVKVNAKSNFELQVKSVDSELNSSTSGSLPLNVLSTKLTAGTGAKTILANPVLTLSTNPQMLLSGTSTNKENIQYFNLNYKAKLSQSQIVSVKPGDYAVSLVYSLIPK</sequence>
<dbReference type="EMBL" id="FXAU01000002">
    <property type="protein sequence ID" value="SMG22644.1"/>
    <property type="molecule type" value="Genomic_DNA"/>
</dbReference>
<protein>
    <submittedName>
        <fullName evidence="1">Uncharacterized protein</fullName>
    </submittedName>
</protein>
<dbReference type="AlphaFoldDB" id="A0A1X7J589"/>
<proteinExistence type="predicted"/>
<organism evidence="1 2">
    <name type="scientific">Sphingobacterium psychroaquaticum</name>
    <dbReference type="NCBI Taxonomy" id="561061"/>
    <lineage>
        <taxon>Bacteria</taxon>
        <taxon>Pseudomonadati</taxon>
        <taxon>Bacteroidota</taxon>
        <taxon>Sphingobacteriia</taxon>
        <taxon>Sphingobacteriales</taxon>
        <taxon>Sphingobacteriaceae</taxon>
        <taxon>Sphingobacterium</taxon>
    </lineage>
</organism>
<evidence type="ECO:0000313" key="2">
    <source>
        <dbReference type="Proteomes" id="UP000192980"/>
    </source>
</evidence>
<dbReference type="STRING" id="561061.SAMN05660862_1446"/>
<reference evidence="1 2" key="1">
    <citation type="submission" date="2017-04" db="EMBL/GenBank/DDBJ databases">
        <authorList>
            <person name="Afonso C.L."/>
            <person name="Miller P.J."/>
            <person name="Scott M.A."/>
            <person name="Spackman E."/>
            <person name="Goraichik I."/>
            <person name="Dimitrov K.M."/>
            <person name="Suarez D.L."/>
            <person name="Swayne D.E."/>
        </authorList>
    </citation>
    <scope>NUCLEOTIDE SEQUENCE [LARGE SCALE GENOMIC DNA]</scope>
    <source>
        <strain evidence="1 2">DSM 22418</strain>
    </source>
</reference>